<keyword evidence="5 7" id="KW-1133">Transmembrane helix</keyword>
<dbReference type="Pfam" id="PF00528">
    <property type="entry name" value="BPD_transp_1"/>
    <property type="match status" value="1"/>
</dbReference>
<dbReference type="SUPFAM" id="SSF161098">
    <property type="entry name" value="MetI-like"/>
    <property type="match status" value="1"/>
</dbReference>
<dbReference type="Gene3D" id="1.10.3720.10">
    <property type="entry name" value="MetI-like"/>
    <property type="match status" value="1"/>
</dbReference>
<evidence type="ECO:0000256" key="4">
    <source>
        <dbReference type="ARBA" id="ARBA00022692"/>
    </source>
</evidence>
<comment type="subcellular location">
    <subcellularLocation>
        <location evidence="1 7">Cell membrane</location>
        <topology evidence="1 7">Multi-pass membrane protein</topology>
    </subcellularLocation>
</comment>
<feature type="transmembrane region" description="Helical" evidence="7">
    <location>
        <begin position="190"/>
        <end position="212"/>
    </location>
</feature>
<organism evidence="9 10">
    <name type="scientific">Pseudonocardia kongjuensis</name>
    <dbReference type="NCBI Taxonomy" id="102227"/>
    <lineage>
        <taxon>Bacteria</taxon>
        <taxon>Bacillati</taxon>
        <taxon>Actinomycetota</taxon>
        <taxon>Actinomycetes</taxon>
        <taxon>Pseudonocardiales</taxon>
        <taxon>Pseudonocardiaceae</taxon>
        <taxon>Pseudonocardia</taxon>
    </lineage>
</organism>
<evidence type="ECO:0000259" key="8">
    <source>
        <dbReference type="PROSITE" id="PS50928"/>
    </source>
</evidence>
<dbReference type="EMBL" id="BAAAJK010000006">
    <property type="protein sequence ID" value="GAA1384486.1"/>
    <property type="molecule type" value="Genomic_DNA"/>
</dbReference>
<dbReference type="PROSITE" id="PS50928">
    <property type="entry name" value="ABC_TM1"/>
    <property type="match status" value="1"/>
</dbReference>
<keyword evidence="4 7" id="KW-0812">Transmembrane</keyword>
<evidence type="ECO:0000256" key="7">
    <source>
        <dbReference type="RuleBase" id="RU363032"/>
    </source>
</evidence>
<dbReference type="InterPro" id="IPR000515">
    <property type="entry name" value="MetI-like"/>
</dbReference>
<protein>
    <submittedName>
        <fullName evidence="9">ABC transporter permease</fullName>
    </submittedName>
</protein>
<gene>
    <name evidence="9" type="ORF">GCM10009613_15380</name>
</gene>
<evidence type="ECO:0000256" key="3">
    <source>
        <dbReference type="ARBA" id="ARBA00022475"/>
    </source>
</evidence>
<feature type="domain" description="ABC transmembrane type-1" evidence="8">
    <location>
        <begin position="69"/>
        <end position="258"/>
    </location>
</feature>
<evidence type="ECO:0000256" key="1">
    <source>
        <dbReference type="ARBA" id="ARBA00004651"/>
    </source>
</evidence>
<keyword evidence="2 7" id="KW-0813">Transport</keyword>
<comment type="caution">
    <text evidence="9">The sequence shown here is derived from an EMBL/GenBank/DDBJ whole genome shotgun (WGS) entry which is preliminary data.</text>
</comment>
<dbReference type="InterPro" id="IPR035906">
    <property type="entry name" value="MetI-like_sf"/>
</dbReference>
<feature type="transmembrane region" description="Helical" evidence="7">
    <location>
        <begin position="232"/>
        <end position="254"/>
    </location>
</feature>
<evidence type="ECO:0000256" key="6">
    <source>
        <dbReference type="ARBA" id="ARBA00023136"/>
    </source>
</evidence>
<reference evidence="10" key="1">
    <citation type="journal article" date="2019" name="Int. J. Syst. Evol. Microbiol.">
        <title>The Global Catalogue of Microorganisms (GCM) 10K type strain sequencing project: providing services to taxonomists for standard genome sequencing and annotation.</title>
        <authorList>
            <consortium name="The Broad Institute Genomics Platform"/>
            <consortium name="The Broad Institute Genome Sequencing Center for Infectious Disease"/>
            <person name="Wu L."/>
            <person name="Ma J."/>
        </authorList>
    </citation>
    <scope>NUCLEOTIDE SEQUENCE [LARGE SCALE GENOMIC DNA]</scope>
    <source>
        <strain evidence="10">JCM 11896</strain>
    </source>
</reference>
<dbReference type="PANTHER" id="PTHR43386">
    <property type="entry name" value="OLIGOPEPTIDE TRANSPORT SYSTEM PERMEASE PROTEIN APPC"/>
    <property type="match status" value="1"/>
</dbReference>
<comment type="similarity">
    <text evidence="7">Belongs to the binding-protein-dependent transport system permease family.</text>
</comment>
<evidence type="ECO:0000313" key="10">
    <source>
        <dbReference type="Proteomes" id="UP001501414"/>
    </source>
</evidence>
<accession>A0ABP4I969</accession>
<keyword evidence="10" id="KW-1185">Reference proteome</keyword>
<keyword evidence="6 7" id="KW-0472">Membrane</keyword>
<sequence length="264" mass="27149">MSAGRGTGFAVAVATLALAATVAVAPGLFTSRDPLHGELADRLRPPDLRHPFGTDELGRDVLARVLHGAGLSLTAVVIAVGTALVVGVLVGVVAGSGPRRLDDVLMRGVEVVLAVPSLLLVLSLVAVLGPGTVNIALAVGLTSAAGFARVMRTEAVRVRRLDYVDAARSSGTRRAAVITRHVLPNSVRPVLALATVELGNAVLTVAALGYLGYGNPPPTPEWGSLIAAGQDYLASAWWLTVLPGLAVVAVVLAANHIGHHLRER</sequence>
<dbReference type="Proteomes" id="UP001501414">
    <property type="component" value="Unassembled WGS sequence"/>
</dbReference>
<feature type="transmembrane region" description="Helical" evidence="7">
    <location>
        <begin position="133"/>
        <end position="151"/>
    </location>
</feature>
<dbReference type="InterPro" id="IPR050366">
    <property type="entry name" value="BP-dependent_transpt_permease"/>
</dbReference>
<evidence type="ECO:0000256" key="2">
    <source>
        <dbReference type="ARBA" id="ARBA00022448"/>
    </source>
</evidence>
<feature type="transmembrane region" description="Helical" evidence="7">
    <location>
        <begin position="69"/>
        <end position="92"/>
    </location>
</feature>
<evidence type="ECO:0000313" key="9">
    <source>
        <dbReference type="EMBL" id="GAA1384486.1"/>
    </source>
</evidence>
<name>A0ABP4I969_9PSEU</name>
<keyword evidence="3" id="KW-1003">Cell membrane</keyword>
<evidence type="ECO:0000256" key="5">
    <source>
        <dbReference type="ARBA" id="ARBA00022989"/>
    </source>
</evidence>
<dbReference type="RefSeq" id="WP_344019856.1">
    <property type="nucleotide sequence ID" value="NZ_BAAAJK010000006.1"/>
</dbReference>
<dbReference type="CDD" id="cd06261">
    <property type="entry name" value="TM_PBP2"/>
    <property type="match status" value="1"/>
</dbReference>
<dbReference type="PANTHER" id="PTHR43386:SF1">
    <property type="entry name" value="D,D-DIPEPTIDE TRANSPORT SYSTEM PERMEASE PROTEIN DDPC-RELATED"/>
    <property type="match status" value="1"/>
</dbReference>
<proteinExistence type="inferred from homology"/>
<feature type="transmembrane region" description="Helical" evidence="7">
    <location>
        <begin position="104"/>
        <end position="127"/>
    </location>
</feature>